<reference evidence="2 3" key="1">
    <citation type="submission" date="2020-02" db="EMBL/GenBank/DDBJ databases">
        <title>Genome sequence of strain CCNWXJ40-4.</title>
        <authorList>
            <person name="Gao J."/>
            <person name="Sun J."/>
        </authorList>
    </citation>
    <scope>NUCLEOTIDE SEQUENCE [LARGE SCALE GENOMIC DNA]</scope>
    <source>
        <strain evidence="2 3">CCNWXJ 40-4</strain>
    </source>
</reference>
<name>A0A6G4WI35_9HYPH</name>
<evidence type="ECO:0000313" key="2">
    <source>
        <dbReference type="EMBL" id="NGO53886.1"/>
    </source>
</evidence>
<accession>A0A6G4WI35</accession>
<proteinExistence type="predicted"/>
<evidence type="ECO:0000256" key="1">
    <source>
        <dbReference type="SAM" id="MobiDB-lite"/>
    </source>
</evidence>
<evidence type="ECO:0000313" key="3">
    <source>
        <dbReference type="Proteomes" id="UP001642900"/>
    </source>
</evidence>
<comment type="caution">
    <text evidence="2">The sequence shown here is derived from an EMBL/GenBank/DDBJ whole genome shotgun (WGS) entry which is preliminary data.</text>
</comment>
<dbReference type="EMBL" id="JAAKZF010000039">
    <property type="protein sequence ID" value="NGO53886.1"/>
    <property type="molecule type" value="Genomic_DNA"/>
</dbReference>
<feature type="region of interest" description="Disordered" evidence="1">
    <location>
        <begin position="1"/>
        <end position="46"/>
    </location>
</feature>
<keyword evidence="3" id="KW-1185">Reference proteome</keyword>
<organism evidence="2 3">
    <name type="scientific">Allomesorhizobium camelthorni</name>
    <dbReference type="NCBI Taxonomy" id="475069"/>
    <lineage>
        <taxon>Bacteria</taxon>
        <taxon>Pseudomonadati</taxon>
        <taxon>Pseudomonadota</taxon>
        <taxon>Alphaproteobacteria</taxon>
        <taxon>Hyphomicrobiales</taxon>
        <taxon>Phyllobacteriaceae</taxon>
        <taxon>Allomesorhizobium</taxon>
    </lineage>
</organism>
<dbReference type="AlphaFoldDB" id="A0A6G4WI35"/>
<protein>
    <submittedName>
        <fullName evidence="2">Uncharacterized protein</fullName>
    </submittedName>
</protein>
<dbReference type="Proteomes" id="UP001642900">
    <property type="component" value="Unassembled WGS sequence"/>
</dbReference>
<gene>
    <name evidence="2" type="ORF">G6N73_22450</name>
</gene>
<sequence length="61" mass="6346">MPTTRGASGGSNPAARIIRNSVSPLTGMGSLSDRREPGSPPTAKPIAIWLSPSRTVRRAFG</sequence>